<gene>
    <name evidence="2" type="ORF">G9Q37_10335</name>
</gene>
<dbReference type="InterPro" id="IPR025375">
    <property type="entry name" value="DUF4365"/>
</dbReference>
<dbReference type="Pfam" id="PF14280">
    <property type="entry name" value="DUF4365"/>
    <property type="match status" value="1"/>
</dbReference>
<evidence type="ECO:0000313" key="3">
    <source>
        <dbReference type="Proteomes" id="UP000503162"/>
    </source>
</evidence>
<protein>
    <submittedName>
        <fullName evidence="2">DUF4365 domain-containing protein</fullName>
    </submittedName>
</protein>
<dbReference type="KEGG" id="hcz:G9Q37_10335"/>
<organism evidence="2 3">
    <name type="scientific">Hydrogenophaga crocea</name>
    <dbReference type="NCBI Taxonomy" id="2716225"/>
    <lineage>
        <taxon>Bacteria</taxon>
        <taxon>Pseudomonadati</taxon>
        <taxon>Pseudomonadota</taxon>
        <taxon>Betaproteobacteria</taxon>
        <taxon>Burkholderiales</taxon>
        <taxon>Comamonadaceae</taxon>
        <taxon>Hydrogenophaga</taxon>
    </lineage>
</organism>
<evidence type="ECO:0000259" key="1">
    <source>
        <dbReference type="Pfam" id="PF14280"/>
    </source>
</evidence>
<dbReference type="EMBL" id="CP049989">
    <property type="protein sequence ID" value="QIM54741.1"/>
    <property type="molecule type" value="Genomic_DNA"/>
</dbReference>
<proteinExistence type="predicted"/>
<evidence type="ECO:0000313" key="2">
    <source>
        <dbReference type="EMBL" id="QIM54741.1"/>
    </source>
</evidence>
<dbReference type="AlphaFoldDB" id="A0A6G8INK3"/>
<accession>A0A6G8INK3</accession>
<dbReference type="Proteomes" id="UP000503162">
    <property type="component" value="Chromosome"/>
</dbReference>
<name>A0A6G8INK3_9BURK</name>
<feature type="domain" description="DUF4365" evidence="1">
    <location>
        <begin position="7"/>
        <end position="127"/>
    </location>
</feature>
<keyword evidence="3" id="KW-1185">Reference proteome</keyword>
<sequence>MAAPKTERLGVSALDHFFSQHGWLFREQTTHDYGIDAHIEVVNKERPTGKLVALQIKSGTSFFTEETNDSFVFRIDDKHVAYWVDHSMPVVLVIYNPETKSAYCREVTRDTVMKTGKLWKIEVPKIDMLANPKKWLHELESLTQPELYVRRMNRLRIDRRWMDLIAEGWEVRVTFDHWVNKSLPRYQVTIYADEERETWPTLYAPGVGVKGMLQHFFPWADFTVDGEEHEEGAQGRYEAECYSRYDAETGEAFYDQEFDEWYEPPTGLVPVSDNGETETYVLILSLNELGKSFLAVDDYLSDPEVQEAIGFELK</sequence>
<reference evidence="2 3" key="1">
    <citation type="submission" date="2020-03" db="EMBL/GenBank/DDBJ databases">
        <title>Hydrogenophaga sp. nov. isolated from cyanobacterial mat.</title>
        <authorList>
            <person name="Thorat V."/>
            <person name="Kirdat K."/>
            <person name="Tiwarekar B."/>
            <person name="Costa E.D."/>
            <person name="Yadav A."/>
        </authorList>
    </citation>
    <scope>NUCLEOTIDE SEQUENCE [LARGE SCALE GENOMIC DNA]</scope>
    <source>
        <strain evidence="2 3">BA0156</strain>
    </source>
</reference>